<dbReference type="PANTHER" id="PTHR42718:SF40">
    <property type="entry name" value="METHYLENOMYCIN A RESISTANCE PROTEIN"/>
    <property type="match status" value="1"/>
</dbReference>
<keyword evidence="11" id="KW-1185">Reference proteome</keyword>
<comment type="caution">
    <text evidence="10">The sequence shown here is derived from an EMBL/GenBank/DDBJ whole genome shotgun (WGS) entry which is preliminary data.</text>
</comment>
<evidence type="ECO:0000256" key="5">
    <source>
        <dbReference type="ARBA" id="ARBA00022989"/>
    </source>
</evidence>
<organism evidence="10 11">
    <name type="scientific">Streptomyces botrytidirepellens</name>
    <dbReference type="NCBI Taxonomy" id="2486417"/>
    <lineage>
        <taxon>Bacteria</taxon>
        <taxon>Bacillati</taxon>
        <taxon>Actinomycetota</taxon>
        <taxon>Actinomycetes</taxon>
        <taxon>Kitasatosporales</taxon>
        <taxon>Streptomycetaceae</taxon>
        <taxon>Streptomyces</taxon>
    </lineage>
</organism>
<feature type="transmembrane region" description="Helical" evidence="8">
    <location>
        <begin position="238"/>
        <end position="260"/>
    </location>
</feature>
<dbReference type="SUPFAM" id="SSF103473">
    <property type="entry name" value="MFS general substrate transporter"/>
    <property type="match status" value="1"/>
</dbReference>
<keyword evidence="7" id="KW-0046">Antibiotic resistance</keyword>
<dbReference type="EMBL" id="RIBZ01000331">
    <property type="protein sequence ID" value="RNG17656.1"/>
    <property type="molecule type" value="Genomic_DNA"/>
</dbReference>
<feature type="transmembrane region" description="Helical" evidence="8">
    <location>
        <begin position="346"/>
        <end position="369"/>
    </location>
</feature>
<sequence length="468" mass="46933">MTCMATRTGTPDLPATRGPARVLSCALVAVCTGYFMVILDSTIVNVALPALRTDLRAGVNGLQWVVDGYLLVLAAGLLSGGALADRFGARRVFQAGLGVFVVASLGCGLAPDVPVLVLARVAQGAGAALAVPASLALLRAAYDDRTTRARAIGVWGGIAGVAAAGGPLLGGVLVAAVGWRWVFFVNVPIGLAAMALTARYVPAPRAQTGKRLDPAGQITGVVALTALALAMIEGGRTGVNALVAGSALVFVLAGAGFLAVERTVRTPMLPLGLFRDATFSGGTAVGLLINLGFYGELFVINLYFQQTLHYSALLAGLALLPQMGVVAAGSWLSGRFTARVGSPRPTLLVGLVTGGAGLLTLTGLTAAVAHVPYPLLVLPLMATGFGMSFTMPAVTTAVTDGVPGERAGLASGVINASRQTGGVIGVALLGALAGQGAVAGLRTALAAAGLAFLAGALITLRTVDRAVP</sequence>
<dbReference type="AlphaFoldDB" id="A0A3M8VJB1"/>
<keyword evidence="6 8" id="KW-0472">Membrane</keyword>
<evidence type="ECO:0000313" key="10">
    <source>
        <dbReference type="EMBL" id="RNG17656.1"/>
    </source>
</evidence>
<dbReference type="InterPro" id="IPR036259">
    <property type="entry name" value="MFS_trans_sf"/>
</dbReference>
<dbReference type="GO" id="GO:0022857">
    <property type="term" value="F:transmembrane transporter activity"/>
    <property type="evidence" value="ECO:0007669"/>
    <property type="project" value="InterPro"/>
</dbReference>
<dbReference type="GO" id="GO:0046677">
    <property type="term" value="P:response to antibiotic"/>
    <property type="evidence" value="ECO:0007669"/>
    <property type="project" value="UniProtKB-KW"/>
</dbReference>
<dbReference type="InterPro" id="IPR004638">
    <property type="entry name" value="EmrB-like"/>
</dbReference>
<feature type="transmembrane region" description="Helical" evidence="8">
    <location>
        <begin position="444"/>
        <end position="463"/>
    </location>
</feature>
<feature type="transmembrane region" description="Helical" evidence="8">
    <location>
        <begin position="281"/>
        <end position="304"/>
    </location>
</feature>
<feature type="transmembrane region" description="Helical" evidence="8">
    <location>
        <begin position="152"/>
        <end position="175"/>
    </location>
</feature>
<evidence type="ECO:0000256" key="7">
    <source>
        <dbReference type="ARBA" id="ARBA00023251"/>
    </source>
</evidence>
<keyword evidence="5 8" id="KW-1133">Transmembrane helix</keyword>
<feature type="domain" description="Major facilitator superfamily (MFS) profile" evidence="9">
    <location>
        <begin position="26"/>
        <end position="467"/>
    </location>
</feature>
<keyword evidence="4 8" id="KW-0812">Transmembrane</keyword>
<accession>A0A3M8VJB1</accession>
<reference evidence="10 11" key="1">
    <citation type="submission" date="2018-11" db="EMBL/GenBank/DDBJ databases">
        <title>The Potential of Streptomyces as Biocontrol Agents against the Tomato grey mould, Botrytis cinerea (Gray mold) Frontiers in Microbiology.</title>
        <authorList>
            <person name="Li D."/>
        </authorList>
    </citation>
    <scope>NUCLEOTIDE SEQUENCE [LARGE SCALE GENOMIC DNA]</scope>
    <source>
        <strain evidence="10 11">NEAU-LD23</strain>
    </source>
</reference>
<dbReference type="Pfam" id="PF07690">
    <property type="entry name" value="MFS_1"/>
    <property type="match status" value="1"/>
</dbReference>
<evidence type="ECO:0000256" key="3">
    <source>
        <dbReference type="ARBA" id="ARBA00022475"/>
    </source>
</evidence>
<evidence type="ECO:0000256" key="1">
    <source>
        <dbReference type="ARBA" id="ARBA00004651"/>
    </source>
</evidence>
<dbReference type="GO" id="GO:0005886">
    <property type="term" value="C:plasma membrane"/>
    <property type="evidence" value="ECO:0007669"/>
    <property type="project" value="UniProtKB-SubCell"/>
</dbReference>
<feature type="transmembrane region" description="Helical" evidence="8">
    <location>
        <begin position="68"/>
        <end position="85"/>
    </location>
</feature>
<keyword evidence="3" id="KW-1003">Cell membrane</keyword>
<dbReference type="PROSITE" id="PS50850">
    <property type="entry name" value="MFS"/>
    <property type="match status" value="1"/>
</dbReference>
<feature type="transmembrane region" description="Helical" evidence="8">
    <location>
        <begin position="21"/>
        <end position="48"/>
    </location>
</feature>
<dbReference type="PANTHER" id="PTHR42718">
    <property type="entry name" value="MAJOR FACILITATOR SUPERFAMILY MULTIDRUG TRANSPORTER MFSC"/>
    <property type="match status" value="1"/>
</dbReference>
<feature type="transmembrane region" description="Helical" evidence="8">
    <location>
        <begin position="92"/>
        <end position="111"/>
    </location>
</feature>
<evidence type="ECO:0000256" key="8">
    <source>
        <dbReference type="SAM" id="Phobius"/>
    </source>
</evidence>
<dbReference type="Gene3D" id="1.20.1720.10">
    <property type="entry name" value="Multidrug resistance protein D"/>
    <property type="match status" value="1"/>
</dbReference>
<dbReference type="Proteomes" id="UP000275401">
    <property type="component" value="Unassembled WGS sequence"/>
</dbReference>
<feature type="transmembrane region" description="Helical" evidence="8">
    <location>
        <begin position="181"/>
        <end position="202"/>
    </location>
</feature>
<dbReference type="InterPro" id="IPR011701">
    <property type="entry name" value="MFS"/>
</dbReference>
<feature type="transmembrane region" description="Helical" evidence="8">
    <location>
        <begin position="214"/>
        <end position="232"/>
    </location>
</feature>
<evidence type="ECO:0000313" key="11">
    <source>
        <dbReference type="Proteomes" id="UP000275401"/>
    </source>
</evidence>
<feature type="transmembrane region" description="Helical" evidence="8">
    <location>
        <begin position="310"/>
        <end position="334"/>
    </location>
</feature>
<dbReference type="Gene3D" id="1.20.1250.20">
    <property type="entry name" value="MFS general substrate transporter like domains"/>
    <property type="match status" value="1"/>
</dbReference>
<dbReference type="InterPro" id="IPR020846">
    <property type="entry name" value="MFS_dom"/>
</dbReference>
<proteinExistence type="predicted"/>
<gene>
    <name evidence="10" type="ORF">EEJ42_30235</name>
</gene>
<evidence type="ECO:0000256" key="4">
    <source>
        <dbReference type="ARBA" id="ARBA00022692"/>
    </source>
</evidence>
<dbReference type="NCBIfam" id="TIGR00711">
    <property type="entry name" value="efflux_EmrB"/>
    <property type="match status" value="1"/>
</dbReference>
<keyword evidence="2" id="KW-0813">Transport</keyword>
<evidence type="ECO:0000256" key="2">
    <source>
        <dbReference type="ARBA" id="ARBA00022448"/>
    </source>
</evidence>
<feature type="transmembrane region" description="Helical" evidence="8">
    <location>
        <begin position="375"/>
        <end position="399"/>
    </location>
</feature>
<dbReference type="CDD" id="cd17321">
    <property type="entry name" value="MFS_MMR_MDR_like"/>
    <property type="match status" value="1"/>
</dbReference>
<protein>
    <submittedName>
        <fullName evidence="10">DHA2 family efflux MFS transporter permease subunit</fullName>
    </submittedName>
</protein>
<comment type="subcellular location">
    <subcellularLocation>
        <location evidence="1">Cell membrane</location>
        <topology evidence="1">Multi-pass membrane protein</topology>
    </subcellularLocation>
</comment>
<evidence type="ECO:0000256" key="6">
    <source>
        <dbReference type="ARBA" id="ARBA00023136"/>
    </source>
</evidence>
<name>A0A3M8VJB1_9ACTN</name>
<evidence type="ECO:0000259" key="9">
    <source>
        <dbReference type="PROSITE" id="PS50850"/>
    </source>
</evidence>